<feature type="transmembrane region" description="Helical" evidence="8">
    <location>
        <begin position="536"/>
        <end position="560"/>
    </location>
</feature>
<proteinExistence type="predicted"/>
<feature type="transmembrane region" description="Helical" evidence="8">
    <location>
        <begin position="401"/>
        <end position="423"/>
    </location>
</feature>
<feature type="transmembrane region" description="Helical" evidence="8">
    <location>
        <begin position="263"/>
        <end position="281"/>
    </location>
</feature>
<organism evidence="10">
    <name type="scientific">Trieres chinensis</name>
    <name type="common">Marine centric diatom</name>
    <name type="synonym">Odontella sinensis</name>
    <dbReference type="NCBI Taxonomy" id="1514140"/>
    <lineage>
        <taxon>Eukaryota</taxon>
        <taxon>Sar</taxon>
        <taxon>Stramenopiles</taxon>
        <taxon>Ochrophyta</taxon>
        <taxon>Bacillariophyta</taxon>
        <taxon>Mediophyceae</taxon>
        <taxon>Biddulphiophycidae</taxon>
        <taxon>Eupodiscales</taxon>
        <taxon>Parodontellaceae</taxon>
        <taxon>Trieres</taxon>
    </lineage>
</organism>
<feature type="transmembrane region" description="Helical" evidence="8">
    <location>
        <begin position="607"/>
        <end position="630"/>
    </location>
</feature>
<feature type="transmembrane region" description="Helical" evidence="8">
    <location>
        <begin position="449"/>
        <end position="473"/>
    </location>
</feature>
<evidence type="ECO:0000256" key="4">
    <source>
        <dbReference type="ARBA" id="ARBA00022970"/>
    </source>
</evidence>
<keyword evidence="3 8" id="KW-0812">Transmembrane</keyword>
<dbReference type="InterPro" id="IPR013057">
    <property type="entry name" value="AA_transpt_TM"/>
</dbReference>
<dbReference type="GO" id="GO:0015179">
    <property type="term" value="F:L-amino acid transmembrane transporter activity"/>
    <property type="evidence" value="ECO:0007669"/>
    <property type="project" value="TreeGrafter"/>
</dbReference>
<dbReference type="AlphaFoldDB" id="A0A7S2EFA4"/>
<evidence type="ECO:0000313" key="10">
    <source>
        <dbReference type="EMBL" id="CAD9333456.1"/>
    </source>
</evidence>
<feature type="compositionally biased region" description="Polar residues" evidence="7">
    <location>
        <begin position="19"/>
        <end position="37"/>
    </location>
</feature>
<evidence type="ECO:0000256" key="5">
    <source>
        <dbReference type="ARBA" id="ARBA00022989"/>
    </source>
</evidence>
<sequence length="662" mass="71329">MAEAVNGASASAHSNNSNGIEVSYSSAPGETSSLLNPSGSAAVGGTGSSPESRDYEDATPTTTASGGSGGGDELEKPWPATFGRTITLLAGPHPGDVDLVDKVTKSPKLTPLLIARKGKRFKNAKGSLTPELGGRFPTAPAMAKYHSLDFPAKGAASEAEGIVHDNMLERERKALEAKAYRLNVLGAKGSHRPSKPMKDEEMALHSPGYHREKQTDYVRKQTMEEEQMKAESGRDATFSQCCFNMANILMGVGMLGLPFVFKSAGWIGGFFVSLSFGAVTWRTSVLIGRELNGDPRPCHTFDDNPYKSPTVPGSSPTARMRRPINTFPDIAREAFGENGCVILSSVLYFELFSCLCIFFVTLGDHLHILFPQMSETKHMIIVAIVLTIPTALLRTPRLLSYLSAVGTFATVSVVLAVVCSALLEGDMTEKLASISEKAVVMNEQKQYHILWRTSGLPIAFGLIAYTFSGHAIVPSIYSSMARPQDFERMIDTTFLVVLSCCLLVAISGYAMFGSFVEDQITISLMNTAGSSAELAMTMLTWLMILTAFSKFTLTMFPLAIGMEEIVAPLVPSEKVMETVSSIIKLVLIVLSLCVAIFIPSFSFLCSLVGLICTMIVSAIFPAAAHLKLFGPKLPLWEKILDWFFIIAGSVMAIVGTISTVGI</sequence>
<feature type="transmembrane region" description="Helical" evidence="8">
    <location>
        <begin position="340"/>
        <end position="363"/>
    </location>
</feature>
<protein>
    <recommendedName>
        <fullName evidence="9">Amino acid transporter transmembrane domain-containing protein</fullName>
    </recommendedName>
</protein>
<evidence type="ECO:0000256" key="1">
    <source>
        <dbReference type="ARBA" id="ARBA00004141"/>
    </source>
</evidence>
<keyword evidence="2" id="KW-0813">Transport</keyword>
<keyword evidence="6 8" id="KW-0472">Membrane</keyword>
<keyword evidence="5 8" id="KW-1133">Transmembrane helix</keyword>
<dbReference type="PANTHER" id="PTHR22950">
    <property type="entry name" value="AMINO ACID TRANSPORTER"/>
    <property type="match status" value="1"/>
</dbReference>
<feature type="transmembrane region" description="Helical" evidence="8">
    <location>
        <begin position="581"/>
        <end position="601"/>
    </location>
</feature>
<gene>
    <name evidence="10" type="ORF">OSIN01602_LOCUS7123</name>
</gene>
<evidence type="ECO:0000259" key="9">
    <source>
        <dbReference type="Pfam" id="PF01490"/>
    </source>
</evidence>
<dbReference type="EMBL" id="HBGO01012784">
    <property type="protein sequence ID" value="CAD9333456.1"/>
    <property type="molecule type" value="Transcribed_RNA"/>
</dbReference>
<feature type="compositionally biased region" description="Low complexity" evidence="7">
    <location>
        <begin position="1"/>
        <end position="18"/>
    </location>
</feature>
<feature type="region of interest" description="Disordered" evidence="7">
    <location>
        <begin position="1"/>
        <end position="78"/>
    </location>
</feature>
<evidence type="ECO:0000256" key="7">
    <source>
        <dbReference type="SAM" id="MobiDB-lite"/>
    </source>
</evidence>
<feature type="transmembrane region" description="Helical" evidence="8">
    <location>
        <begin position="494"/>
        <end position="516"/>
    </location>
</feature>
<dbReference type="Pfam" id="PF01490">
    <property type="entry name" value="Aa_trans"/>
    <property type="match status" value="2"/>
</dbReference>
<dbReference type="PANTHER" id="PTHR22950:SF692">
    <property type="entry name" value="TRANSMEMBRANE AMINO ACID TRANSPORTER FAMILY PROTEIN"/>
    <property type="match status" value="1"/>
</dbReference>
<reference evidence="10" key="1">
    <citation type="submission" date="2021-01" db="EMBL/GenBank/DDBJ databases">
        <authorList>
            <person name="Corre E."/>
            <person name="Pelletier E."/>
            <person name="Niang G."/>
            <person name="Scheremetjew M."/>
            <person name="Finn R."/>
            <person name="Kale V."/>
            <person name="Holt S."/>
            <person name="Cochrane G."/>
            <person name="Meng A."/>
            <person name="Brown T."/>
            <person name="Cohen L."/>
        </authorList>
    </citation>
    <scope>NUCLEOTIDE SEQUENCE</scope>
    <source>
        <strain evidence="10">Grunow 1884</strain>
    </source>
</reference>
<evidence type="ECO:0000256" key="8">
    <source>
        <dbReference type="SAM" id="Phobius"/>
    </source>
</evidence>
<feature type="region of interest" description="Disordered" evidence="7">
    <location>
        <begin position="298"/>
        <end position="318"/>
    </location>
</feature>
<feature type="domain" description="Amino acid transporter transmembrane" evidence="9">
    <location>
        <begin position="324"/>
        <end position="659"/>
    </location>
</feature>
<comment type="subcellular location">
    <subcellularLocation>
        <location evidence="1">Membrane</location>
        <topology evidence="1">Multi-pass membrane protein</topology>
    </subcellularLocation>
</comment>
<feature type="domain" description="Amino acid transporter transmembrane" evidence="9">
    <location>
        <begin position="236"/>
        <end position="289"/>
    </location>
</feature>
<evidence type="ECO:0000256" key="3">
    <source>
        <dbReference type="ARBA" id="ARBA00022692"/>
    </source>
</evidence>
<evidence type="ECO:0000256" key="2">
    <source>
        <dbReference type="ARBA" id="ARBA00022448"/>
    </source>
</evidence>
<name>A0A7S2EFA4_TRICV</name>
<accession>A0A7S2EFA4</accession>
<keyword evidence="4" id="KW-0029">Amino-acid transport</keyword>
<dbReference type="GO" id="GO:0005774">
    <property type="term" value="C:vacuolar membrane"/>
    <property type="evidence" value="ECO:0007669"/>
    <property type="project" value="TreeGrafter"/>
</dbReference>
<feature type="transmembrane region" description="Helical" evidence="8">
    <location>
        <begin position="642"/>
        <end position="661"/>
    </location>
</feature>
<evidence type="ECO:0000256" key="6">
    <source>
        <dbReference type="ARBA" id="ARBA00023136"/>
    </source>
</evidence>